<dbReference type="AlphaFoldDB" id="A0A363CX35"/>
<protein>
    <submittedName>
        <fullName evidence="3">Lytic transglycosylase</fullName>
    </submittedName>
</protein>
<accession>A0A363CX35</accession>
<reference evidence="3 4" key="1">
    <citation type="submission" date="2017-02" db="EMBL/GenBank/DDBJ databases">
        <title>Arcobacter caeni sp. nov, a new Arcobacter species isolated from reclaimed water.</title>
        <authorList>
            <person name="Figueras M.J."/>
            <person name="Perez-Cataluna A."/>
            <person name="Salas-Masso N."/>
        </authorList>
    </citation>
    <scope>NUCLEOTIDE SEQUENCE [LARGE SCALE GENOMIC DNA]</scope>
    <source>
        <strain evidence="3 4">RW17-10</strain>
    </source>
</reference>
<dbReference type="Proteomes" id="UP000251135">
    <property type="component" value="Unassembled WGS sequence"/>
</dbReference>
<sequence length="419" mass="48762">MHKFFILLLFLVNTLFANVSEDDLKILKDLGIESSFITEKSLLATFDEYSSSYNINYYNNLLKKSSLNVQIVKNEIQNENLPDAVFFIPLLEASFVNQERGKNSPAGLWQIMPLTAKNLRLRNDESIDERLDLIKSTDAASSYLKKYYKKLDKWYLAILAYNSGEGNVAEGVARASLDRYLELNPNMNDTPSIRNYKKMLSDYRITKTGFSNLYDVYSRFESSYSLEYLVKNNKENKYLAESSITYMRKLIAFSMIANRDLFKSIDKKAKYTLEKVKAPKGIQLRSLANAVNMDYNEFRNLNKHIKKETLPIDSKSYNIYIPQNKLELYNQRIVTIKPIKENIIDTKVVENKKTKNENIKQNKITEIKKTNKPIIYIIKKGDSFESISKKYKVDLKKLKNDNNKKSNLIKIGDKIEIYK</sequence>
<gene>
    <name evidence="3" type="ORF">B0174_10055</name>
</gene>
<dbReference type="OrthoDB" id="9815002at2"/>
<feature type="domain" description="LysM" evidence="2">
    <location>
        <begin position="374"/>
        <end position="417"/>
    </location>
</feature>
<dbReference type="SUPFAM" id="SSF54106">
    <property type="entry name" value="LysM domain"/>
    <property type="match status" value="1"/>
</dbReference>
<evidence type="ECO:0000313" key="4">
    <source>
        <dbReference type="Proteomes" id="UP000251135"/>
    </source>
</evidence>
<dbReference type="InterPro" id="IPR023346">
    <property type="entry name" value="Lysozyme-like_dom_sf"/>
</dbReference>
<proteinExistence type="predicted"/>
<evidence type="ECO:0000256" key="1">
    <source>
        <dbReference type="SAM" id="SignalP"/>
    </source>
</evidence>
<dbReference type="Gene3D" id="1.10.530.10">
    <property type="match status" value="1"/>
</dbReference>
<organism evidence="3 4">
    <name type="scientific">Arcobacter caeni</name>
    <dbReference type="NCBI Taxonomy" id="1912877"/>
    <lineage>
        <taxon>Bacteria</taxon>
        <taxon>Pseudomonadati</taxon>
        <taxon>Campylobacterota</taxon>
        <taxon>Epsilonproteobacteria</taxon>
        <taxon>Campylobacterales</taxon>
        <taxon>Arcobacteraceae</taxon>
        <taxon>Arcobacter</taxon>
    </lineage>
</organism>
<dbReference type="Pfam" id="PF01476">
    <property type="entry name" value="LysM"/>
    <property type="match status" value="1"/>
</dbReference>
<name>A0A363CX35_9BACT</name>
<dbReference type="SMART" id="SM00257">
    <property type="entry name" value="LysM"/>
    <property type="match status" value="1"/>
</dbReference>
<keyword evidence="1" id="KW-0732">Signal</keyword>
<dbReference type="InterPro" id="IPR036779">
    <property type="entry name" value="LysM_dom_sf"/>
</dbReference>
<evidence type="ECO:0000259" key="2">
    <source>
        <dbReference type="PROSITE" id="PS51782"/>
    </source>
</evidence>
<feature type="chain" id="PRO_5016643665" evidence="1">
    <location>
        <begin position="18"/>
        <end position="419"/>
    </location>
</feature>
<dbReference type="InterPro" id="IPR018392">
    <property type="entry name" value="LysM"/>
</dbReference>
<evidence type="ECO:0000313" key="3">
    <source>
        <dbReference type="EMBL" id="PUE63648.1"/>
    </source>
</evidence>
<dbReference type="RefSeq" id="WP_108560303.1">
    <property type="nucleotide sequence ID" value="NZ_MUXE01000016.1"/>
</dbReference>
<dbReference type="InterPro" id="IPR008258">
    <property type="entry name" value="Transglycosylase_SLT_dom_1"/>
</dbReference>
<dbReference type="Gene3D" id="3.10.350.10">
    <property type="entry name" value="LysM domain"/>
    <property type="match status" value="1"/>
</dbReference>
<dbReference type="EMBL" id="MUXE01000016">
    <property type="protein sequence ID" value="PUE63648.1"/>
    <property type="molecule type" value="Genomic_DNA"/>
</dbReference>
<dbReference type="Pfam" id="PF01464">
    <property type="entry name" value="SLT"/>
    <property type="match status" value="1"/>
</dbReference>
<dbReference type="SUPFAM" id="SSF53955">
    <property type="entry name" value="Lysozyme-like"/>
    <property type="match status" value="1"/>
</dbReference>
<feature type="signal peptide" evidence="1">
    <location>
        <begin position="1"/>
        <end position="17"/>
    </location>
</feature>
<keyword evidence="4" id="KW-1185">Reference proteome</keyword>
<dbReference type="PROSITE" id="PS51782">
    <property type="entry name" value="LYSM"/>
    <property type="match status" value="1"/>
</dbReference>
<comment type="caution">
    <text evidence="3">The sequence shown here is derived from an EMBL/GenBank/DDBJ whole genome shotgun (WGS) entry which is preliminary data.</text>
</comment>